<reference evidence="1" key="4">
    <citation type="submission" date="2019-03" db="UniProtKB">
        <authorList>
            <consortium name="EnsemblPlants"/>
        </authorList>
    </citation>
    <scope>IDENTIFICATION</scope>
</reference>
<protein>
    <submittedName>
        <fullName evidence="1">Uncharacterized protein</fullName>
    </submittedName>
</protein>
<dbReference type="EnsemblPlants" id="AET7Gv20427300.4">
    <property type="protein sequence ID" value="AET7Gv20427300.4"/>
    <property type="gene ID" value="AET7Gv20427300"/>
</dbReference>
<reference evidence="1" key="5">
    <citation type="journal article" date="2021" name="G3 (Bethesda)">
        <title>Aegilops tauschii genome assembly Aet v5.0 features greater sequence contiguity and improved annotation.</title>
        <authorList>
            <person name="Wang L."/>
            <person name="Zhu T."/>
            <person name="Rodriguez J.C."/>
            <person name="Deal K.R."/>
            <person name="Dubcovsky J."/>
            <person name="McGuire P.E."/>
            <person name="Lux T."/>
            <person name="Spannagl M."/>
            <person name="Mayer K.F.X."/>
            <person name="Baldrich P."/>
            <person name="Meyers B.C."/>
            <person name="Huo N."/>
            <person name="Gu Y.Q."/>
            <person name="Zhou H."/>
            <person name="Devos K.M."/>
            <person name="Bennetzen J.L."/>
            <person name="Unver T."/>
            <person name="Budak H."/>
            <person name="Gulick P.J."/>
            <person name="Galiba G."/>
            <person name="Kalapos B."/>
            <person name="Nelson D.R."/>
            <person name="Li P."/>
            <person name="You F.M."/>
            <person name="Luo M.C."/>
            <person name="Dvorak J."/>
        </authorList>
    </citation>
    <scope>NUCLEOTIDE SEQUENCE [LARGE SCALE GENOMIC DNA]</scope>
    <source>
        <strain evidence="1">cv. AL8/78</strain>
    </source>
</reference>
<keyword evidence="2" id="KW-1185">Reference proteome</keyword>
<proteinExistence type="predicted"/>
<dbReference type="Proteomes" id="UP000015105">
    <property type="component" value="Chromosome 7D"/>
</dbReference>
<dbReference type="Gramene" id="AET7Gv20427300.4">
    <property type="protein sequence ID" value="AET7Gv20427300.4"/>
    <property type="gene ID" value="AET7Gv20427300"/>
</dbReference>
<reference evidence="2" key="2">
    <citation type="journal article" date="2017" name="Nat. Plants">
        <title>The Aegilops tauschii genome reveals multiple impacts of transposons.</title>
        <authorList>
            <person name="Zhao G."/>
            <person name="Zou C."/>
            <person name="Li K."/>
            <person name="Wang K."/>
            <person name="Li T."/>
            <person name="Gao L."/>
            <person name="Zhang X."/>
            <person name="Wang H."/>
            <person name="Yang Z."/>
            <person name="Liu X."/>
            <person name="Jiang W."/>
            <person name="Mao L."/>
            <person name="Kong X."/>
            <person name="Jiao Y."/>
            <person name="Jia J."/>
        </authorList>
    </citation>
    <scope>NUCLEOTIDE SEQUENCE [LARGE SCALE GENOMIC DNA]</scope>
    <source>
        <strain evidence="2">cv. AL8/78</strain>
    </source>
</reference>
<evidence type="ECO:0000313" key="1">
    <source>
        <dbReference type="EnsemblPlants" id="AET7Gv20427300.4"/>
    </source>
</evidence>
<reference evidence="1" key="3">
    <citation type="journal article" date="2017" name="Nature">
        <title>Genome sequence of the progenitor of the wheat D genome Aegilops tauschii.</title>
        <authorList>
            <person name="Luo M.C."/>
            <person name="Gu Y.Q."/>
            <person name="Puiu D."/>
            <person name="Wang H."/>
            <person name="Twardziok S.O."/>
            <person name="Deal K.R."/>
            <person name="Huo N."/>
            <person name="Zhu T."/>
            <person name="Wang L."/>
            <person name="Wang Y."/>
            <person name="McGuire P.E."/>
            <person name="Liu S."/>
            <person name="Long H."/>
            <person name="Ramasamy R.K."/>
            <person name="Rodriguez J.C."/>
            <person name="Van S.L."/>
            <person name="Yuan L."/>
            <person name="Wang Z."/>
            <person name="Xia Z."/>
            <person name="Xiao L."/>
            <person name="Anderson O.D."/>
            <person name="Ouyang S."/>
            <person name="Liang Y."/>
            <person name="Zimin A.V."/>
            <person name="Pertea G."/>
            <person name="Qi P."/>
            <person name="Bennetzen J.L."/>
            <person name="Dai X."/>
            <person name="Dawson M.W."/>
            <person name="Muller H.G."/>
            <person name="Kugler K."/>
            <person name="Rivarola-Duarte L."/>
            <person name="Spannagl M."/>
            <person name="Mayer K.F.X."/>
            <person name="Lu F.H."/>
            <person name="Bevan M.W."/>
            <person name="Leroy P."/>
            <person name="Li P."/>
            <person name="You F.M."/>
            <person name="Sun Q."/>
            <person name="Liu Z."/>
            <person name="Lyons E."/>
            <person name="Wicker T."/>
            <person name="Salzberg S.L."/>
            <person name="Devos K.M."/>
            <person name="Dvorak J."/>
        </authorList>
    </citation>
    <scope>NUCLEOTIDE SEQUENCE [LARGE SCALE GENOMIC DNA]</scope>
    <source>
        <strain evidence="1">cv. AL8/78</strain>
    </source>
</reference>
<organism evidence="1 2">
    <name type="scientific">Aegilops tauschii subsp. strangulata</name>
    <name type="common">Goatgrass</name>
    <dbReference type="NCBI Taxonomy" id="200361"/>
    <lineage>
        <taxon>Eukaryota</taxon>
        <taxon>Viridiplantae</taxon>
        <taxon>Streptophyta</taxon>
        <taxon>Embryophyta</taxon>
        <taxon>Tracheophyta</taxon>
        <taxon>Spermatophyta</taxon>
        <taxon>Magnoliopsida</taxon>
        <taxon>Liliopsida</taxon>
        <taxon>Poales</taxon>
        <taxon>Poaceae</taxon>
        <taxon>BOP clade</taxon>
        <taxon>Pooideae</taxon>
        <taxon>Triticodae</taxon>
        <taxon>Triticeae</taxon>
        <taxon>Triticinae</taxon>
        <taxon>Aegilops</taxon>
    </lineage>
</organism>
<sequence>MIYMTIQVQSISMLLAKKASGGRRHEGPSFVLVALRDYQVSWGTDVHIYVSY</sequence>
<dbReference type="AlphaFoldDB" id="A0A453R1J0"/>
<evidence type="ECO:0000313" key="2">
    <source>
        <dbReference type="Proteomes" id="UP000015105"/>
    </source>
</evidence>
<name>A0A453R1J0_AEGTS</name>
<reference evidence="2" key="1">
    <citation type="journal article" date="2014" name="Science">
        <title>Ancient hybridizations among the ancestral genomes of bread wheat.</title>
        <authorList>
            <consortium name="International Wheat Genome Sequencing Consortium,"/>
            <person name="Marcussen T."/>
            <person name="Sandve S.R."/>
            <person name="Heier L."/>
            <person name="Spannagl M."/>
            <person name="Pfeifer M."/>
            <person name="Jakobsen K.S."/>
            <person name="Wulff B.B."/>
            <person name="Steuernagel B."/>
            <person name="Mayer K.F."/>
            <person name="Olsen O.A."/>
        </authorList>
    </citation>
    <scope>NUCLEOTIDE SEQUENCE [LARGE SCALE GENOMIC DNA]</scope>
    <source>
        <strain evidence="2">cv. AL8/78</strain>
    </source>
</reference>
<accession>A0A453R1J0</accession>